<evidence type="ECO:0000313" key="1">
    <source>
        <dbReference type="EMBL" id="MUL39163.1"/>
    </source>
</evidence>
<dbReference type="OrthoDB" id="7566033at2"/>
<dbReference type="Proteomes" id="UP000441797">
    <property type="component" value="Unassembled WGS sequence"/>
</dbReference>
<protein>
    <submittedName>
        <fullName evidence="1">Transcriptional regulator</fullName>
    </submittedName>
</protein>
<dbReference type="InterPro" id="IPR025444">
    <property type="entry name" value="Monooxy_af470"/>
</dbReference>
<proteinExistence type="predicted"/>
<comment type="caution">
    <text evidence="1">The sequence shown here is derived from an EMBL/GenBank/DDBJ whole genome shotgun (WGS) entry which is preliminary data.</text>
</comment>
<accession>A0A6N8G1F6</accession>
<sequence length="164" mass="18759">MVQIMPGRFTAQVDEPFVVFLIGMRINQFFAFSKWIPTTRAMAPMLRTLYQHPEKGFLGGENFFYWRGAGLIQYWRSFEDLEHFARNPADPHLSAWQRFNRAVGNDGSVGIWHETYLIEPGNYEAIYGNMPIFGLAAATKHIPVKGRKTARQQLKTDAQSASTT</sequence>
<keyword evidence="2" id="KW-1185">Reference proteome</keyword>
<name>A0A6N8G1F6_9CHRO</name>
<reference evidence="1 2" key="1">
    <citation type="journal article" date="2019" name="Front. Microbiol.">
        <title>Genomic Features for Desiccation Tolerance and Sugar Biosynthesis in the Extremophile Gloeocapsopsis sp. UTEX B3054.</title>
        <authorList>
            <person name="Urrejola C."/>
            <person name="Alcorta J."/>
            <person name="Salas L."/>
            <person name="Vasquez M."/>
            <person name="Polz M.F."/>
            <person name="Vicuna R."/>
            <person name="Diez B."/>
        </authorList>
    </citation>
    <scope>NUCLEOTIDE SEQUENCE [LARGE SCALE GENOMIC DNA]</scope>
    <source>
        <strain evidence="1 2">1H9</strain>
    </source>
</reference>
<dbReference type="RefSeq" id="WP_105218268.1">
    <property type="nucleotide sequence ID" value="NZ_CAWNSU010000076.1"/>
</dbReference>
<dbReference type="EMBL" id="NAPY01000064">
    <property type="protein sequence ID" value="MUL39163.1"/>
    <property type="molecule type" value="Genomic_DNA"/>
</dbReference>
<dbReference type="Pfam" id="PF13826">
    <property type="entry name" value="Monooxy_af470-like"/>
    <property type="match status" value="1"/>
</dbReference>
<dbReference type="AlphaFoldDB" id="A0A6N8G1F6"/>
<evidence type="ECO:0000313" key="2">
    <source>
        <dbReference type="Proteomes" id="UP000441797"/>
    </source>
</evidence>
<gene>
    <name evidence="1" type="ORF">BWI75_23410</name>
</gene>
<organism evidence="1 2">
    <name type="scientific">Gloeocapsopsis dulcis AAB1 = 1H9</name>
    <dbReference type="NCBI Taxonomy" id="1433147"/>
    <lineage>
        <taxon>Bacteria</taxon>
        <taxon>Bacillati</taxon>
        <taxon>Cyanobacteriota</taxon>
        <taxon>Cyanophyceae</taxon>
        <taxon>Oscillatoriophycideae</taxon>
        <taxon>Chroococcales</taxon>
        <taxon>Chroococcaceae</taxon>
        <taxon>Gloeocapsopsis</taxon>
        <taxon>Gloeocapsopsis dulcis</taxon>
    </lineage>
</organism>